<organism evidence="4 5">
    <name type="scientific">Enterococcus florum</name>
    <dbReference type="NCBI Taxonomy" id="2480627"/>
    <lineage>
        <taxon>Bacteria</taxon>
        <taxon>Bacillati</taxon>
        <taxon>Bacillota</taxon>
        <taxon>Bacilli</taxon>
        <taxon>Lactobacillales</taxon>
        <taxon>Enterococcaceae</taxon>
        <taxon>Enterococcus</taxon>
    </lineage>
</organism>
<feature type="compositionally biased region" description="Low complexity" evidence="1">
    <location>
        <begin position="78"/>
        <end position="120"/>
    </location>
</feature>
<dbReference type="InterPro" id="IPR018392">
    <property type="entry name" value="LysM"/>
</dbReference>
<dbReference type="NCBIfam" id="NF042931">
    <property type="entry name" value="SAG1386_EF1546"/>
    <property type="match status" value="1"/>
</dbReference>
<feature type="region of interest" description="Disordered" evidence="1">
    <location>
        <begin position="72"/>
        <end position="151"/>
    </location>
</feature>
<gene>
    <name evidence="4" type="ORF">NRIC_06800</name>
</gene>
<dbReference type="AlphaFoldDB" id="A0A4V0WP66"/>
<keyword evidence="2" id="KW-0812">Transmembrane</keyword>
<evidence type="ECO:0000259" key="3">
    <source>
        <dbReference type="PROSITE" id="PS51782"/>
    </source>
</evidence>
<dbReference type="InterPro" id="IPR036779">
    <property type="entry name" value="LysM_dom_sf"/>
</dbReference>
<sequence>MSRRDRNQEENNEPWDQHIYENETEDSSSRQSRQQQNKGGNTRFLTILVILLLLLISIPTGAYFLVTRDTGQPAATPASTTQVTSESSSVESSESSTEESSTVESSESSEAPVESAPSQAQPEQTTPSEPESSADEATGNEQFATVQAGDGLQQISQRTGVPVEEIARLNGITIQGGTFSPAINPGQQLRIK</sequence>
<dbReference type="Gene3D" id="3.10.350.10">
    <property type="entry name" value="LysM domain"/>
    <property type="match status" value="1"/>
</dbReference>
<dbReference type="SUPFAM" id="SSF54106">
    <property type="entry name" value="LysM domain"/>
    <property type="match status" value="1"/>
</dbReference>
<reference evidence="5" key="1">
    <citation type="submission" date="2019-02" db="EMBL/GenBank/DDBJ databases">
        <title>Draft genome sequence of Enterococcus sp. Gos25-1.</title>
        <authorList>
            <person name="Tanaka N."/>
            <person name="Shiwa Y."/>
            <person name="Fujita N."/>
        </authorList>
    </citation>
    <scope>NUCLEOTIDE SEQUENCE [LARGE SCALE GENOMIC DNA]</scope>
    <source>
        <strain evidence="5">Gos25-1</strain>
    </source>
</reference>
<keyword evidence="2" id="KW-1133">Transmembrane helix</keyword>
<proteinExistence type="predicted"/>
<keyword evidence="5" id="KW-1185">Reference proteome</keyword>
<accession>A0A4V0WP66</accession>
<feature type="compositionally biased region" description="Polar residues" evidence="1">
    <location>
        <begin position="121"/>
        <end position="131"/>
    </location>
</feature>
<dbReference type="OrthoDB" id="2199940at2"/>
<dbReference type="EMBL" id="BJCC01000006">
    <property type="protein sequence ID" value="GCF92789.1"/>
    <property type="molecule type" value="Genomic_DNA"/>
</dbReference>
<dbReference type="InterPro" id="IPR049981">
    <property type="entry name" value="SPy_0802-like"/>
</dbReference>
<dbReference type="Pfam" id="PF01476">
    <property type="entry name" value="LysM"/>
    <property type="match status" value="1"/>
</dbReference>
<evidence type="ECO:0000256" key="1">
    <source>
        <dbReference type="SAM" id="MobiDB-lite"/>
    </source>
</evidence>
<feature type="compositionally biased region" description="Basic and acidic residues" evidence="1">
    <location>
        <begin position="1"/>
        <end position="21"/>
    </location>
</feature>
<dbReference type="SMART" id="SM00257">
    <property type="entry name" value="LysM"/>
    <property type="match status" value="1"/>
</dbReference>
<evidence type="ECO:0000313" key="4">
    <source>
        <dbReference type="EMBL" id="GCF92789.1"/>
    </source>
</evidence>
<feature type="transmembrane region" description="Helical" evidence="2">
    <location>
        <begin position="44"/>
        <end position="66"/>
    </location>
</feature>
<dbReference type="PROSITE" id="PS51782">
    <property type="entry name" value="LYSM"/>
    <property type="match status" value="1"/>
</dbReference>
<name>A0A4V0WP66_9ENTE</name>
<protein>
    <submittedName>
        <fullName evidence="4">Peptidoglycan-binding protein</fullName>
    </submittedName>
</protein>
<comment type="caution">
    <text evidence="4">The sequence shown here is derived from an EMBL/GenBank/DDBJ whole genome shotgun (WGS) entry which is preliminary data.</text>
</comment>
<evidence type="ECO:0000256" key="2">
    <source>
        <dbReference type="SAM" id="Phobius"/>
    </source>
</evidence>
<dbReference type="RefSeq" id="WP_146621284.1">
    <property type="nucleotide sequence ID" value="NZ_BJCC01000006.1"/>
</dbReference>
<feature type="domain" description="LysM" evidence="3">
    <location>
        <begin position="142"/>
        <end position="191"/>
    </location>
</feature>
<dbReference type="CDD" id="cd00118">
    <property type="entry name" value="LysM"/>
    <property type="match status" value="1"/>
</dbReference>
<evidence type="ECO:0000313" key="5">
    <source>
        <dbReference type="Proteomes" id="UP000290567"/>
    </source>
</evidence>
<keyword evidence="2" id="KW-0472">Membrane</keyword>
<dbReference type="Proteomes" id="UP000290567">
    <property type="component" value="Unassembled WGS sequence"/>
</dbReference>
<feature type="region of interest" description="Disordered" evidence="1">
    <location>
        <begin position="1"/>
        <end position="39"/>
    </location>
</feature>